<evidence type="ECO:0000313" key="6">
    <source>
        <dbReference type="Proteomes" id="UP000319103"/>
    </source>
</evidence>
<keyword evidence="1 5" id="KW-0808">Transferase</keyword>
<evidence type="ECO:0000256" key="1">
    <source>
        <dbReference type="ARBA" id="ARBA00022679"/>
    </source>
</evidence>
<dbReference type="PANTHER" id="PTHR10434:SF55">
    <property type="entry name" value="POSSIBLE ACYLTRANSFERASE"/>
    <property type="match status" value="1"/>
</dbReference>
<dbReference type="SUPFAM" id="SSF69593">
    <property type="entry name" value="Glycerol-3-phosphate (1)-acyltransferase"/>
    <property type="match status" value="1"/>
</dbReference>
<feature type="compositionally biased region" description="Basic and acidic residues" evidence="3">
    <location>
        <begin position="260"/>
        <end position="274"/>
    </location>
</feature>
<name>A0A540W2U7_9ACTN</name>
<dbReference type="GO" id="GO:0003841">
    <property type="term" value="F:1-acylglycerol-3-phosphate O-acyltransferase activity"/>
    <property type="evidence" value="ECO:0007669"/>
    <property type="project" value="TreeGrafter"/>
</dbReference>
<protein>
    <submittedName>
        <fullName evidence="5">1-acyl-sn-glycerol-3-phosphate acyltransferase</fullName>
    </submittedName>
</protein>
<proteinExistence type="predicted"/>
<dbReference type="RefSeq" id="WP_141633990.1">
    <property type="nucleotide sequence ID" value="NZ_VIGB01000003.1"/>
</dbReference>
<sequence>MARRSYARFGNADYGVWYRFAAVLVKPVLTALVKPDWRGWENFPERGGFITVVNHNSAFDPVVYAHFQYNSGRPPRILAKSSLFTLPFIGFMLRKTGQIPVYRDTTDAAQAFRAAIDAIDRGQVVQFYPEGTITRDPQLWPMTGKSGAARVALMSGAPVIPVAHWGAHEVVPPYGRGLGGGKAKVSLFPRKKVIVKAGPPVDLSRFQGQELTTQVLREATEEIMAAITAVLEDIRGEQAPAERYDFRKAARKSAAAKKAAAADKNADKNAEKNAAETNAAEKSAAVAKGADEKNVNEENE</sequence>
<feature type="compositionally biased region" description="Basic and acidic residues" evidence="3">
    <location>
        <begin position="289"/>
        <end position="300"/>
    </location>
</feature>
<evidence type="ECO:0000256" key="2">
    <source>
        <dbReference type="ARBA" id="ARBA00023315"/>
    </source>
</evidence>
<dbReference type="PANTHER" id="PTHR10434">
    <property type="entry name" value="1-ACYL-SN-GLYCEROL-3-PHOSPHATE ACYLTRANSFERASE"/>
    <property type="match status" value="1"/>
</dbReference>
<dbReference type="GO" id="GO:0005886">
    <property type="term" value="C:plasma membrane"/>
    <property type="evidence" value="ECO:0007669"/>
    <property type="project" value="TreeGrafter"/>
</dbReference>
<dbReference type="CDD" id="cd07989">
    <property type="entry name" value="LPLAT_AGPAT-like"/>
    <property type="match status" value="1"/>
</dbReference>
<reference evidence="5 6" key="1">
    <citation type="submission" date="2019-06" db="EMBL/GenBank/DDBJ databases">
        <title>Description of Kitasatospora acidophila sp. nov. isolated from pine grove soil, and reclassification of Streptomyces novaecaesareae to Kitasatospora novaeceasareae comb. nov.</title>
        <authorList>
            <person name="Kim M.J."/>
        </authorList>
    </citation>
    <scope>NUCLEOTIDE SEQUENCE [LARGE SCALE GENOMIC DNA]</scope>
    <source>
        <strain evidence="5 6">MMS16-CNU292</strain>
    </source>
</reference>
<organism evidence="5 6">
    <name type="scientific">Kitasatospora acidiphila</name>
    <dbReference type="NCBI Taxonomy" id="2567942"/>
    <lineage>
        <taxon>Bacteria</taxon>
        <taxon>Bacillati</taxon>
        <taxon>Actinomycetota</taxon>
        <taxon>Actinomycetes</taxon>
        <taxon>Kitasatosporales</taxon>
        <taxon>Streptomycetaceae</taxon>
        <taxon>Kitasatospora</taxon>
    </lineage>
</organism>
<gene>
    <name evidence="5" type="ORF">E6W39_15195</name>
</gene>
<dbReference type="Proteomes" id="UP000319103">
    <property type="component" value="Unassembled WGS sequence"/>
</dbReference>
<dbReference type="OrthoDB" id="9806008at2"/>
<feature type="compositionally biased region" description="Low complexity" evidence="3">
    <location>
        <begin position="275"/>
        <end position="288"/>
    </location>
</feature>
<dbReference type="SMART" id="SM00563">
    <property type="entry name" value="PlsC"/>
    <property type="match status" value="1"/>
</dbReference>
<feature type="domain" description="Phospholipid/glycerol acyltransferase" evidence="4">
    <location>
        <begin position="49"/>
        <end position="167"/>
    </location>
</feature>
<keyword evidence="6" id="KW-1185">Reference proteome</keyword>
<dbReference type="GO" id="GO:0006654">
    <property type="term" value="P:phosphatidic acid biosynthetic process"/>
    <property type="evidence" value="ECO:0007669"/>
    <property type="project" value="TreeGrafter"/>
</dbReference>
<evidence type="ECO:0000256" key="3">
    <source>
        <dbReference type="SAM" id="MobiDB-lite"/>
    </source>
</evidence>
<dbReference type="AlphaFoldDB" id="A0A540W2U7"/>
<evidence type="ECO:0000259" key="4">
    <source>
        <dbReference type="SMART" id="SM00563"/>
    </source>
</evidence>
<comment type="caution">
    <text evidence="5">The sequence shown here is derived from an EMBL/GenBank/DDBJ whole genome shotgun (WGS) entry which is preliminary data.</text>
</comment>
<feature type="region of interest" description="Disordered" evidence="3">
    <location>
        <begin position="255"/>
        <end position="300"/>
    </location>
</feature>
<dbReference type="EMBL" id="VIGB01000003">
    <property type="protein sequence ID" value="TQF03338.1"/>
    <property type="molecule type" value="Genomic_DNA"/>
</dbReference>
<keyword evidence="2 5" id="KW-0012">Acyltransferase</keyword>
<dbReference type="InterPro" id="IPR002123">
    <property type="entry name" value="Plipid/glycerol_acylTrfase"/>
</dbReference>
<dbReference type="Pfam" id="PF01553">
    <property type="entry name" value="Acyltransferase"/>
    <property type="match status" value="1"/>
</dbReference>
<evidence type="ECO:0000313" key="5">
    <source>
        <dbReference type="EMBL" id="TQF03338.1"/>
    </source>
</evidence>
<accession>A0A540W2U7</accession>